<protein>
    <submittedName>
        <fullName evidence="1">Uncharacterized protein</fullName>
    </submittedName>
</protein>
<dbReference type="EMBL" id="JAMYWD010000002">
    <property type="protein sequence ID" value="KAJ4978797.1"/>
    <property type="molecule type" value="Genomic_DNA"/>
</dbReference>
<proteinExistence type="predicted"/>
<evidence type="ECO:0000313" key="2">
    <source>
        <dbReference type="Proteomes" id="UP001141806"/>
    </source>
</evidence>
<dbReference type="Pfam" id="PF14009">
    <property type="entry name" value="PADRE"/>
    <property type="match status" value="1"/>
</dbReference>
<keyword evidence="2" id="KW-1185">Reference proteome</keyword>
<sequence>MDLKLALFATQLFHKAYIGTPHGAARRTDEKPYREHKRKNPVVFCDVEDQEVDLNDHGDDIDGISRRSSTLVKQTTARMTANIKRMLDVLSKKRALHSSDMLPYEKVNYEKPGVKLVFWEGTTKILTGDRVAGEIMFEYPERMVCHAGSFYIGQPIPALAIGDELITGETYFVLPIERFACKMFSASSLVAFASSPKPAPINFRNCPLQYIKGESGRVSIRVSPEFILKILLGSGEEKGCSSPANSSLCSTPELQKHYVRLVGSKDQTWSPRLDTISEFKRTTTTWSPVRLFRLEKKPEDLEE</sequence>
<evidence type="ECO:0000313" key="1">
    <source>
        <dbReference type="EMBL" id="KAJ4978797.1"/>
    </source>
</evidence>
<dbReference type="Proteomes" id="UP001141806">
    <property type="component" value="Unassembled WGS sequence"/>
</dbReference>
<gene>
    <name evidence="1" type="ORF">NE237_009577</name>
</gene>
<dbReference type="PANTHER" id="PTHR33052">
    <property type="entry name" value="DUF4228 DOMAIN PROTEIN-RELATED"/>
    <property type="match status" value="1"/>
</dbReference>
<accession>A0A9Q0KY08</accession>
<reference evidence="1" key="1">
    <citation type="journal article" date="2023" name="Plant J.">
        <title>The genome of the king protea, Protea cynaroides.</title>
        <authorList>
            <person name="Chang J."/>
            <person name="Duong T.A."/>
            <person name="Schoeman C."/>
            <person name="Ma X."/>
            <person name="Roodt D."/>
            <person name="Barker N."/>
            <person name="Li Z."/>
            <person name="Van de Peer Y."/>
            <person name="Mizrachi E."/>
        </authorList>
    </citation>
    <scope>NUCLEOTIDE SEQUENCE</scope>
    <source>
        <tissue evidence="1">Young leaves</tissue>
    </source>
</reference>
<comment type="caution">
    <text evidence="1">The sequence shown here is derived from an EMBL/GenBank/DDBJ whole genome shotgun (WGS) entry which is preliminary data.</text>
</comment>
<name>A0A9Q0KY08_9MAGN</name>
<dbReference type="OrthoDB" id="1899115at2759"/>
<dbReference type="AlphaFoldDB" id="A0A9Q0KY08"/>
<organism evidence="1 2">
    <name type="scientific">Protea cynaroides</name>
    <dbReference type="NCBI Taxonomy" id="273540"/>
    <lineage>
        <taxon>Eukaryota</taxon>
        <taxon>Viridiplantae</taxon>
        <taxon>Streptophyta</taxon>
        <taxon>Embryophyta</taxon>
        <taxon>Tracheophyta</taxon>
        <taxon>Spermatophyta</taxon>
        <taxon>Magnoliopsida</taxon>
        <taxon>Proteales</taxon>
        <taxon>Proteaceae</taxon>
        <taxon>Protea</taxon>
    </lineage>
</organism>
<dbReference type="InterPro" id="IPR025322">
    <property type="entry name" value="PADRE_dom"/>
</dbReference>